<dbReference type="Pfam" id="PF00622">
    <property type="entry name" value="SPRY"/>
    <property type="match status" value="1"/>
</dbReference>
<dbReference type="PROSITE" id="PS50089">
    <property type="entry name" value="ZF_RING_2"/>
    <property type="match status" value="1"/>
</dbReference>
<dbReference type="Pfam" id="PF13445">
    <property type="entry name" value="zf-RING_UBOX"/>
    <property type="match status" value="1"/>
</dbReference>
<keyword evidence="3" id="KW-0862">Zinc</keyword>
<dbReference type="InterPro" id="IPR043136">
    <property type="entry name" value="B30.2/SPRY_sf"/>
</dbReference>
<dbReference type="GO" id="GO:0008270">
    <property type="term" value="F:zinc ion binding"/>
    <property type="evidence" value="ECO:0007669"/>
    <property type="project" value="UniProtKB-KW"/>
</dbReference>
<dbReference type="PROSITE" id="PS50119">
    <property type="entry name" value="ZF_BBOX"/>
    <property type="match status" value="1"/>
</dbReference>
<keyword evidence="2 4" id="KW-0863">Zinc-finger</keyword>
<evidence type="ECO:0000256" key="1">
    <source>
        <dbReference type="ARBA" id="ARBA00022723"/>
    </source>
</evidence>
<dbReference type="InterPro" id="IPR013083">
    <property type="entry name" value="Znf_RING/FYVE/PHD"/>
</dbReference>
<dbReference type="SMART" id="SM00589">
    <property type="entry name" value="PRY"/>
    <property type="match status" value="1"/>
</dbReference>
<sequence length="527" mass="58723">MPLRPRALSQPGRASSFLGFKAAEVRPRAMSTRSKSMLEDELSCPVCCEIFTDPVVLKCSHSFCKSCLQQFWNKKASKRECPVCRTKCSLQEPTVSLALKNVCDTLLKEQGIKGSGGGAEGAGASGGAGVGGLIRTEELCPIHGEPVKLYCQEDAEVLCCVCQTSKKHQGHSVCPVEEAAQDLKEEMKKDVMPLKKSLRGFYEAKQQCDDTTVHIQNQRQRTERQIREDFAEMYRFLQEEEAARIDLLQGEEEHKRHIMKKKTDSITQDILTLSHAVIAVENQIASSDTQFLQNYKNTTKRAQIAKQVPEKVPGVLMNVAKHLGSLKYRVWEKMQSIVEYTPVTLDPNTAYSWLTLNRDLTSVTNSGVVQQLPDNPERFDHFVFVLGSEGYAGGRHAWEVEVGEKQDWVLGVVNQSVERKGTISGCPEGGFWTISYSDGEYTAMTSSRTPLSIDTPLKRVRVQLDYEAGEVSFSNPVAMAPIYTFTDQAFTERMFPFLCPGANIKGNNSSPLKVCPVKVAVWNSATW</sequence>
<proteinExistence type="predicted"/>
<dbReference type="Gene3D" id="2.60.120.920">
    <property type="match status" value="1"/>
</dbReference>
<dbReference type="SUPFAM" id="SSF57850">
    <property type="entry name" value="RING/U-box"/>
    <property type="match status" value="1"/>
</dbReference>
<evidence type="ECO:0000256" key="3">
    <source>
        <dbReference type="ARBA" id="ARBA00022833"/>
    </source>
</evidence>
<keyword evidence="1" id="KW-0479">Metal-binding</keyword>
<dbReference type="RefSeq" id="XP_031432069.2">
    <property type="nucleotide sequence ID" value="XM_031576209.2"/>
</dbReference>
<dbReference type="AlphaFoldDB" id="A0A6P8FZ35"/>
<dbReference type="InterPro" id="IPR027370">
    <property type="entry name" value="Znf-RING_euk"/>
</dbReference>
<dbReference type="InterPro" id="IPR001870">
    <property type="entry name" value="B30.2/SPRY"/>
</dbReference>
<dbReference type="SUPFAM" id="SSF57845">
    <property type="entry name" value="B-box zinc-binding domain"/>
    <property type="match status" value="1"/>
</dbReference>
<dbReference type="OrthoDB" id="9049620at2759"/>
<dbReference type="InterPro" id="IPR017907">
    <property type="entry name" value="Znf_RING_CS"/>
</dbReference>
<dbReference type="Proteomes" id="UP000515152">
    <property type="component" value="Chromosome 1"/>
</dbReference>
<feature type="domain" description="B30.2/SPRY" evidence="7">
    <location>
        <begin position="323"/>
        <end position="519"/>
    </location>
</feature>
<accession>A0A6P8FZ35</accession>
<dbReference type="InterPro" id="IPR006574">
    <property type="entry name" value="PRY"/>
</dbReference>
<feature type="domain" description="RING-type" evidence="5">
    <location>
        <begin position="44"/>
        <end position="85"/>
    </location>
</feature>
<dbReference type="CDD" id="cd12893">
    <property type="entry name" value="SPRY_PRY_TRIM35"/>
    <property type="match status" value="1"/>
</dbReference>
<dbReference type="PROSITE" id="PS00518">
    <property type="entry name" value="ZF_RING_1"/>
    <property type="match status" value="1"/>
</dbReference>
<dbReference type="PANTHER" id="PTHR24103">
    <property type="entry name" value="E3 UBIQUITIN-PROTEIN LIGASE TRIM"/>
    <property type="match status" value="1"/>
</dbReference>
<dbReference type="CTD" id="566593"/>
<dbReference type="KEGG" id="char:105910928"/>
<evidence type="ECO:0000259" key="6">
    <source>
        <dbReference type="PROSITE" id="PS50119"/>
    </source>
</evidence>
<dbReference type="Gene3D" id="3.30.40.10">
    <property type="entry name" value="Zinc/RING finger domain, C3HC4 (zinc finger)"/>
    <property type="match status" value="1"/>
</dbReference>
<dbReference type="InterPro" id="IPR003877">
    <property type="entry name" value="SPRY_dom"/>
</dbReference>
<dbReference type="PRINTS" id="PR01407">
    <property type="entry name" value="BUTYPHLNCDUF"/>
</dbReference>
<dbReference type="GeneID" id="105910928"/>
<reference evidence="9" key="1">
    <citation type="submission" date="2025-08" db="UniProtKB">
        <authorList>
            <consortium name="RefSeq"/>
        </authorList>
    </citation>
    <scope>IDENTIFICATION</scope>
</reference>
<evidence type="ECO:0000313" key="9">
    <source>
        <dbReference type="RefSeq" id="XP_031432069.2"/>
    </source>
</evidence>
<feature type="domain" description="B box-type" evidence="6">
    <location>
        <begin position="135"/>
        <end position="176"/>
    </location>
</feature>
<organism evidence="8 9">
    <name type="scientific">Clupea harengus</name>
    <name type="common">Atlantic herring</name>
    <dbReference type="NCBI Taxonomy" id="7950"/>
    <lineage>
        <taxon>Eukaryota</taxon>
        <taxon>Metazoa</taxon>
        <taxon>Chordata</taxon>
        <taxon>Craniata</taxon>
        <taxon>Vertebrata</taxon>
        <taxon>Euteleostomi</taxon>
        <taxon>Actinopterygii</taxon>
        <taxon>Neopterygii</taxon>
        <taxon>Teleostei</taxon>
        <taxon>Clupei</taxon>
        <taxon>Clupeiformes</taxon>
        <taxon>Clupeoidei</taxon>
        <taxon>Clupeidae</taxon>
        <taxon>Clupea</taxon>
    </lineage>
</organism>
<dbReference type="Gene3D" id="3.30.160.60">
    <property type="entry name" value="Classic Zinc Finger"/>
    <property type="match status" value="1"/>
</dbReference>
<dbReference type="SMART" id="SM00184">
    <property type="entry name" value="RING"/>
    <property type="match status" value="1"/>
</dbReference>
<evidence type="ECO:0000259" key="7">
    <source>
        <dbReference type="PROSITE" id="PS50188"/>
    </source>
</evidence>
<dbReference type="SMART" id="SM00336">
    <property type="entry name" value="BBOX"/>
    <property type="match status" value="1"/>
</dbReference>
<dbReference type="Pfam" id="PF13765">
    <property type="entry name" value="PRY"/>
    <property type="match status" value="1"/>
</dbReference>
<dbReference type="InterPro" id="IPR000315">
    <property type="entry name" value="Znf_B-box"/>
</dbReference>
<name>A0A6P8FZ35_CLUHA</name>
<evidence type="ECO:0000256" key="2">
    <source>
        <dbReference type="ARBA" id="ARBA00022771"/>
    </source>
</evidence>
<keyword evidence="8" id="KW-1185">Reference proteome</keyword>
<dbReference type="PROSITE" id="PS50188">
    <property type="entry name" value="B302_SPRY"/>
    <property type="match status" value="1"/>
</dbReference>
<protein>
    <submittedName>
        <fullName evidence="9">E3 ubiquitin-protein ligase TRIM35</fullName>
    </submittedName>
</protein>
<dbReference type="SUPFAM" id="SSF49899">
    <property type="entry name" value="Concanavalin A-like lectins/glucanases"/>
    <property type="match status" value="1"/>
</dbReference>
<dbReference type="InterPro" id="IPR003879">
    <property type="entry name" value="Butyrophylin_SPRY"/>
</dbReference>
<evidence type="ECO:0000256" key="4">
    <source>
        <dbReference type="PROSITE-ProRule" id="PRU00024"/>
    </source>
</evidence>
<gene>
    <name evidence="9" type="primary">trim35-12</name>
</gene>
<dbReference type="Pfam" id="PF00643">
    <property type="entry name" value="zf-B_box"/>
    <property type="match status" value="1"/>
</dbReference>
<dbReference type="InterPro" id="IPR013320">
    <property type="entry name" value="ConA-like_dom_sf"/>
</dbReference>
<dbReference type="InterPro" id="IPR001841">
    <property type="entry name" value="Znf_RING"/>
</dbReference>
<dbReference type="SMART" id="SM00449">
    <property type="entry name" value="SPRY"/>
    <property type="match status" value="1"/>
</dbReference>
<evidence type="ECO:0000313" key="8">
    <source>
        <dbReference type="Proteomes" id="UP000515152"/>
    </source>
</evidence>
<dbReference type="InterPro" id="IPR050143">
    <property type="entry name" value="TRIM/RBCC"/>
</dbReference>
<evidence type="ECO:0000259" key="5">
    <source>
        <dbReference type="PROSITE" id="PS50089"/>
    </source>
</evidence>
<dbReference type="FunFam" id="2.60.120.920:FF:000004">
    <property type="entry name" value="Butyrophilin subfamily 1 member A1"/>
    <property type="match status" value="1"/>
</dbReference>